<reference evidence="2" key="1">
    <citation type="submission" date="2016-03" db="EMBL/GenBank/DDBJ databases">
        <title>Mechanisms controlling the formation of the plant cell surface in tip-growing cells are functionally conserved among land plants.</title>
        <authorList>
            <person name="Honkanen S."/>
            <person name="Jones V.A."/>
            <person name="Morieri G."/>
            <person name="Champion C."/>
            <person name="Hetherington A.J."/>
            <person name="Kelly S."/>
            <person name="Saint-Marcoux D."/>
            <person name="Proust H."/>
            <person name="Prescott H."/>
            <person name="Dolan L."/>
        </authorList>
    </citation>
    <scope>NUCLEOTIDE SEQUENCE [LARGE SCALE GENOMIC DNA]</scope>
    <source>
        <tissue evidence="2">Whole gametophyte</tissue>
    </source>
</reference>
<name>A0A176VKR5_MARPO</name>
<feature type="domain" description="F-box" evidence="1">
    <location>
        <begin position="141"/>
        <end position="187"/>
    </location>
</feature>
<dbReference type="Proteomes" id="UP000077202">
    <property type="component" value="Unassembled WGS sequence"/>
</dbReference>
<dbReference type="AlphaFoldDB" id="A0A176VKR5"/>
<accession>A0A176VKR5</accession>
<sequence>MASEEEVSSTGPCKVAIAGRPISPFFRSLRKRNTLHEIEQQEAYAKRLCLALESAPKVAAERRKEQQSTVVSALEFQHYLASEPDASRCPEEAEVRAPSLVGAGSLLSLGLGMFEEKKDSTDTAPSTPKQEEVTKLNLYPSSRFEDLPLRVLENIARRVSAADLCRLSQMNKFCCVLFDKDQFWKLKAEQEGCRKAKLDESWKFNYKAAACGFLFARSLDQSPLYYKGDLTVVDPMKIFFNGRGNEMRRAHLLQLLYQHRFEDVVVTYRGIDTAFIRSRQDDDTAFEVTRKTKSVVGEDSAKSRIIAAIPQKLVKILMEENNQSEPVGVFVEGVDGEFRSSRDGDFIIRSSDSNPDKSWPYDHDEVEEAEVVCASGGSWTFSDDSDDEEDCELTEEDLAKAYEHEEMMEMSWFEYEERSSWQDSKQAAVWLWKCAREQR</sequence>
<dbReference type="SUPFAM" id="SSF81383">
    <property type="entry name" value="F-box domain"/>
    <property type="match status" value="1"/>
</dbReference>
<evidence type="ECO:0000313" key="2">
    <source>
        <dbReference type="EMBL" id="OAE21490.1"/>
    </source>
</evidence>
<evidence type="ECO:0000259" key="1">
    <source>
        <dbReference type="PROSITE" id="PS50181"/>
    </source>
</evidence>
<comment type="caution">
    <text evidence="2">The sequence shown here is derived from an EMBL/GenBank/DDBJ whole genome shotgun (WGS) entry which is preliminary data.</text>
</comment>
<dbReference type="Gene3D" id="1.20.1280.50">
    <property type="match status" value="1"/>
</dbReference>
<proteinExistence type="predicted"/>
<dbReference type="InterPro" id="IPR036047">
    <property type="entry name" value="F-box-like_dom_sf"/>
</dbReference>
<organism evidence="2 3">
    <name type="scientific">Marchantia polymorpha subsp. ruderalis</name>
    <dbReference type="NCBI Taxonomy" id="1480154"/>
    <lineage>
        <taxon>Eukaryota</taxon>
        <taxon>Viridiplantae</taxon>
        <taxon>Streptophyta</taxon>
        <taxon>Embryophyta</taxon>
        <taxon>Marchantiophyta</taxon>
        <taxon>Marchantiopsida</taxon>
        <taxon>Marchantiidae</taxon>
        <taxon>Marchantiales</taxon>
        <taxon>Marchantiaceae</taxon>
        <taxon>Marchantia</taxon>
    </lineage>
</organism>
<evidence type="ECO:0000313" key="3">
    <source>
        <dbReference type="Proteomes" id="UP000077202"/>
    </source>
</evidence>
<protein>
    <recommendedName>
        <fullName evidence="1">F-box domain-containing protein</fullName>
    </recommendedName>
</protein>
<keyword evidence="3" id="KW-1185">Reference proteome</keyword>
<gene>
    <name evidence="2" type="ORF">AXG93_2116s1040</name>
</gene>
<dbReference type="CDD" id="cd09917">
    <property type="entry name" value="F-box_SF"/>
    <property type="match status" value="1"/>
</dbReference>
<dbReference type="PROSITE" id="PS50181">
    <property type="entry name" value="FBOX"/>
    <property type="match status" value="1"/>
</dbReference>
<dbReference type="EMBL" id="LVLJ01003422">
    <property type="protein sequence ID" value="OAE21490.1"/>
    <property type="molecule type" value="Genomic_DNA"/>
</dbReference>
<dbReference type="InterPro" id="IPR001810">
    <property type="entry name" value="F-box_dom"/>
</dbReference>
<dbReference type="Pfam" id="PF00646">
    <property type="entry name" value="F-box"/>
    <property type="match status" value="1"/>
</dbReference>